<evidence type="ECO:0000256" key="3">
    <source>
        <dbReference type="ARBA" id="ARBA00023237"/>
    </source>
</evidence>
<feature type="compositionally biased region" description="Basic and acidic residues" evidence="5">
    <location>
        <begin position="249"/>
        <end position="266"/>
    </location>
</feature>
<comment type="caution">
    <text evidence="7">The sequence shown here is derived from an EMBL/GenBank/DDBJ whole genome shotgun (WGS) entry which is preliminary data.</text>
</comment>
<dbReference type="PANTHER" id="PTHR30329:SF21">
    <property type="entry name" value="LIPOPROTEIN YIAD-RELATED"/>
    <property type="match status" value="1"/>
</dbReference>
<keyword evidence="8" id="KW-1185">Reference proteome</keyword>
<evidence type="ECO:0000256" key="4">
    <source>
        <dbReference type="PROSITE-ProRule" id="PRU00473"/>
    </source>
</evidence>
<evidence type="ECO:0000256" key="1">
    <source>
        <dbReference type="ARBA" id="ARBA00004442"/>
    </source>
</evidence>
<accession>A0A7Y9QXQ1</accession>
<proteinExistence type="predicted"/>
<evidence type="ECO:0000313" key="7">
    <source>
        <dbReference type="EMBL" id="NYG31899.1"/>
    </source>
</evidence>
<dbReference type="CDD" id="cd07185">
    <property type="entry name" value="OmpA_C-like"/>
    <property type="match status" value="1"/>
</dbReference>
<gene>
    <name evidence="7" type="ORF">BDD16_000885</name>
</gene>
<feature type="domain" description="OmpA-like" evidence="6">
    <location>
        <begin position="148"/>
        <end position="265"/>
    </location>
</feature>
<organism evidence="7 8">
    <name type="scientific">Sphaerotilus montanus</name>
    <dbReference type="NCBI Taxonomy" id="522889"/>
    <lineage>
        <taxon>Bacteria</taxon>
        <taxon>Pseudomonadati</taxon>
        <taxon>Pseudomonadota</taxon>
        <taxon>Betaproteobacteria</taxon>
        <taxon>Burkholderiales</taxon>
        <taxon>Sphaerotilaceae</taxon>
        <taxon>Sphaerotilus</taxon>
    </lineage>
</organism>
<protein>
    <submittedName>
        <fullName evidence="7">Outer membrane protein OmpA-like peptidoglycan-associated protein</fullName>
    </submittedName>
</protein>
<evidence type="ECO:0000259" key="6">
    <source>
        <dbReference type="PROSITE" id="PS51123"/>
    </source>
</evidence>
<dbReference type="InterPro" id="IPR036737">
    <property type="entry name" value="OmpA-like_sf"/>
</dbReference>
<dbReference type="Gene3D" id="3.30.1330.60">
    <property type="entry name" value="OmpA-like domain"/>
    <property type="match status" value="1"/>
</dbReference>
<name>A0A7Y9QXQ1_9BURK</name>
<dbReference type="PROSITE" id="PS51123">
    <property type="entry name" value="OMPA_2"/>
    <property type="match status" value="1"/>
</dbReference>
<dbReference type="InterPro" id="IPR050330">
    <property type="entry name" value="Bact_OuterMem_StrucFunc"/>
</dbReference>
<dbReference type="GO" id="GO:0009279">
    <property type="term" value="C:cell outer membrane"/>
    <property type="evidence" value="ECO:0007669"/>
    <property type="project" value="UniProtKB-SubCell"/>
</dbReference>
<dbReference type="InterPro" id="IPR006665">
    <property type="entry name" value="OmpA-like"/>
</dbReference>
<reference evidence="7 8" key="1">
    <citation type="submission" date="2020-07" db="EMBL/GenBank/DDBJ databases">
        <title>Genomic Encyclopedia of Archaeal and Bacterial Type Strains, Phase II (KMG-II): from individual species to whole genera.</title>
        <authorList>
            <person name="Goeker M."/>
        </authorList>
    </citation>
    <scope>NUCLEOTIDE SEQUENCE [LARGE SCALE GENOMIC DNA]</scope>
    <source>
        <strain evidence="7 8">DSM 21226</strain>
    </source>
</reference>
<dbReference type="Proteomes" id="UP000518288">
    <property type="component" value="Unassembled WGS sequence"/>
</dbReference>
<dbReference type="InterPro" id="IPR006664">
    <property type="entry name" value="OMP_bac"/>
</dbReference>
<evidence type="ECO:0000256" key="5">
    <source>
        <dbReference type="SAM" id="MobiDB-lite"/>
    </source>
</evidence>
<keyword evidence="3" id="KW-0998">Cell outer membrane</keyword>
<feature type="region of interest" description="Disordered" evidence="5">
    <location>
        <begin position="237"/>
        <end position="266"/>
    </location>
</feature>
<dbReference type="EMBL" id="JACCFH010000001">
    <property type="protein sequence ID" value="NYG31899.1"/>
    <property type="molecule type" value="Genomic_DNA"/>
</dbReference>
<sequence length="266" mass="27916">MSRRWLSCPVCTMLGLAGLALLAWMLIGRGDAKADAVRQRTEADAAQVLGAAGFPWASLKIDNEVGRIVGDAPSPAQRAAAYAAASVTLLPMMGVPGVFARLEDGQSSPALTLPQVSAPAPAAAPVVAAASRPPVAASGPLTAADCQVAMAKVLEARQIRFKLASAELDPSSVPLLESLHQLSMRCPQARMRVDGHTDAQGDAAANLRLSQRRAQAVVDALVKRGVPTSRLQAQGFGEDRLLDQGTTPEAHERNRRIEFHLASKAP</sequence>
<dbReference type="RefSeq" id="WP_179632848.1">
    <property type="nucleotide sequence ID" value="NZ_JACCFH010000001.1"/>
</dbReference>
<dbReference type="SUPFAM" id="SSF103088">
    <property type="entry name" value="OmpA-like"/>
    <property type="match status" value="1"/>
</dbReference>
<dbReference type="Pfam" id="PF00691">
    <property type="entry name" value="OmpA"/>
    <property type="match status" value="1"/>
</dbReference>
<keyword evidence="2 4" id="KW-0472">Membrane</keyword>
<comment type="subcellular location">
    <subcellularLocation>
        <location evidence="1">Cell outer membrane</location>
    </subcellularLocation>
</comment>
<evidence type="ECO:0000256" key="2">
    <source>
        <dbReference type="ARBA" id="ARBA00023136"/>
    </source>
</evidence>
<dbReference type="PRINTS" id="PR01021">
    <property type="entry name" value="OMPADOMAIN"/>
</dbReference>
<evidence type="ECO:0000313" key="8">
    <source>
        <dbReference type="Proteomes" id="UP000518288"/>
    </source>
</evidence>
<dbReference type="PANTHER" id="PTHR30329">
    <property type="entry name" value="STATOR ELEMENT OF FLAGELLAR MOTOR COMPLEX"/>
    <property type="match status" value="1"/>
</dbReference>
<dbReference type="AlphaFoldDB" id="A0A7Y9QXQ1"/>